<sequence>MIELSKEQIKEITERLEIGEKCFVHMHTQELVCYPDPLKYLDFDEEFYQEEMQKVEENGQDYLEIEGMDSREGFQLMEDFAQQLTSSSLQEQLYRALSQKKPFQHFKHEIDNSGEYRQIWFAFKNQKMIDWVKVKIDQFNQAWEE</sequence>
<protein>
    <submittedName>
        <fullName evidence="1">UPF0158 family protein</fullName>
    </submittedName>
</protein>
<organism evidence="1 2">
    <name type="scientific">Rhodocytophaga aerolata</name>
    <dbReference type="NCBI Taxonomy" id="455078"/>
    <lineage>
        <taxon>Bacteria</taxon>
        <taxon>Pseudomonadati</taxon>
        <taxon>Bacteroidota</taxon>
        <taxon>Cytophagia</taxon>
        <taxon>Cytophagales</taxon>
        <taxon>Rhodocytophagaceae</taxon>
        <taxon>Rhodocytophaga</taxon>
    </lineage>
</organism>
<gene>
    <name evidence="1" type="ORF">Q0590_31400</name>
</gene>
<dbReference type="EMBL" id="JAUKPO010000037">
    <property type="protein sequence ID" value="MDO1450822.1"/>
    <property type="molecule type" value="Genomic_DNA"/>
</dbReference>
<reference evidence="1" key="1">
    <citation type="submission" date="2023-07" db="EMBL/GenBank/DDBJ databases">
        <title>The genome sequence of Rhodocytophaga aerolata KACC 12507.</title>
        <authorList>
            <person name="Zhang X."/>
        </authorList>
    </citation>
    <scope>NUCLEOTIDE SEQUENCE</scope>
    <source>
        <strain evidence="1">KACC 12507</strain>
    </source>
</reference>
<dbReference type="Pfam" id="PF03682">
    <property type="entry name" value="UPF0158"/>
    <property type="match status" value="1"/>
</dbReference>
<dbReference type="Proteomes" id="UP001168528">
    <property type="component" value="Unassembled WGS sequence"/>
</dbReference>
<evidence type="ECO:0000313" key="2">
    <source>
        <dbReference type="Proteomes" id="UP001168528"/>
    </source>
</evidence>
<keyword evidence="2" id="KW-1185">Reference proteome</keyword>
<accession>A0ABT8RJA7</accession>
<evidence type="ECO:0000313" key="1">
    <source>
        <dbReference type="EMBL" id="MDO1450822.1"/>
    </source>
</evidence>
<dbReference type="InterPro" id="IPR005361">
    <property type="entry name" value="UPF0158"/>
</dbReference>
<dbReference type="RefSeq" id="WP_302041622.1">
    <property type="nucleotide sequence ID" value="NZ_JAUKPO010000037.1"/>
</dbReference>
<comment type="caution">
    <text evidence="1">The sequence shown here is derived from an EMBL/GenBank/DDBJ whole genome shotgun (WGS) entry which is preliminary data.</text>
</comment>
<proteinExistence type="predicted"/>
<name>A0ABT8RJA7_9BACT</name>